<feature type="non-terminal residue" evidence="5">
    <location>
        <position position="315"/>
    </location>
</feature>
<dbReference type="AlphaFoldDB" id="A0AAN4Z5S9"/>
<proteinExistence type="predicted"/>
<dbReference type="PANTHER" id="PTHR45818">
    <property type="entry name" value="PROTEIN VAV"/>
    <property type="match status" value="1"/>
</dbReference>
<dbReference type="InterPro" id="IPR046349">
    <property type="entry name" value="C1-like_sf"/>
</dbReference>
<dbReference type="Proteomes" id="UP001328107">
    <property type="component" value="Unassembled WGS sequence"/>
</dbReference>
<evidence type="ECO:0000313" key="5">
    <source>
        <dbReference type="EMBL" id="GMR33849.1"/>
    </source>
</evidence>
<dbReference type="Gene3D" id="2.30.29.30">
    <property type="entry name" value="Pleckstrin-homology domain (PH domain)/Phosphotyrosine-binding domain (PTB)"/>
    <property type="match status" value="1"/>
</dbReference>
<dbReference type="GO" id="GO:0005085">
    <property type="term" value="F:guanyl-nucleotide exchange factor activity"/>
    <property type="evidence" value="ECO:0007669"/>
    <property type="project" value="TreeGrafter"/>
</dbReference>
<protein>
    <recommendedName>
        <fullName evidence="4">Phorbol-ester/DAG-type domain-containing protein</fullName>
    </recommendedName>
</protein>
<evidence type="ECO:0000259" key="4">
    <source>
        <dbReference type="PROSITE" id="PS50081"/>
    </source>
</evidence>
<evidence type="ECO:0000256" key="2">
    <source>
        <dbReference type="ARBA" id="ARBA00022723"/>
    </source>
</evidence>
<dbReference type="Gene3D" id="3.30.60.20">
    <property type="match status" value="1"/>
</dbReference>
<feature type="non-terminal residue" evidence="5">
    <location>
        <position position="1"/>
    </location>
</feature>
<dbReference type="SMART" id="SM00109">
    <property type="entry name" value="C1"/>
    <property type="match status" value="1"/>
</dbReference>
<dbReference type="CDD" id="cd20810">
    <property type="entry name" value="C1_VAV"/>
    <property type="match status" value="1"/>
</dbReference>
<keyword evidence="1" id="KW-0597">Phosphoprotein</keyword>
<dbReference type="InterPro" id="IPR011993">
    <property type="entry name" value="PH-like_dom_sf"/>
</dbReference>
<accession>A0AAN4Z5S9</accession>
<dbReference type="PANTHER" id="PTHR45818:SF3">
    <property type="entry name" value="PROTEIN VAV"/>
    <property type="match status" value="1"/>
</dbReference>
<dbReference type="GO" id="GO:0005737">
    <property type="term" value="C:cytoplasm"/>
    <property type="evidence" value="ECO:0007669"/>
    <property type="project" value="TreeGrafter"/>
</dbReference>
<dbReference type="InterPro" id="IPR002219">
    <property type="entry name" value="PKC_DAG/PE"/>
</dbReference>
<comment type="caution">
    <text evidence="5">The sequence shown here is derived from an EMBL/GenBank/DDBJ whole genome shotgun (WGS) entry which is preliminary data.</text>
</comment>
<evidence type="ECO:0000313" key="6">
    <source>
        <dbReference type="Proteomes" id="UP001328107"/>
    </source>
</evidence>
<gene>
    <name evidence="5" type="ORF">PMAYCL1PPCAC_04044</name>
</gene>
<keyword evidence="6" id="KW-1185">Reference proteome</keyword>
<name>A0AAN4Z5S9_9BILA</name>
<dbReference type="PROSITE" id="PS50081">
    <property type="entry name" value="ZF_DAG_PE_2"/>
    <property type="match status" value="1"/>
</dbReference>
<organism evidence="5 6">
    <name type="scientific">Pristionchus mayeri</name>
    <dbReference type="NCBI Taxonomy" id="1317129"/>
    <lineage>
        <taxon>Eukaryota</taxon>
        <taxon>Metazoa</taxon>
        <taxon>Ecdysozoa</taxon>
        <taxon>Nematoda</taxon>
        <taxon>Chromadorea</taxon>
        <taxon>Rhabditida</taxon>
        <taxon>Rhabditina</taxon>
        <taxon>Diplogasteromorpha</taxon>
        <taxon>Diplogasteroidea</taxon>
        <taxon>Neodiplogasteridae</taxon>
        <taxon>Pristionchus</taxon>
    </lineage>
</organism>
<dbReference type="GO" id="GO:0016477">
    <property type="term" value="P:cell migration"/>
    <property type="evidence" value="ECO:0007669"/>
    <property type="project" value="TreeGrafter"/>
</dbReference>
<dbReference type="SUPFAM" id="SSF57889">
    <property type="entry name" value="Cysteine-rich domain"/>
    <property type="match status" value="1"/>
</dbReference>
<evidence type="ECO:0000256" key="1">
    <source>
        <dbReference type="ARBA" id="ARBA00022553"/>
    </source>
</evidence>
<keyword evidence="2" id="KW-0479">Metal-binding</keyword>
<sequence>DKVLIVCKTNKSNTYTYKGAYIVTELKQERDVSSVISNGNCTLNAALGGTIRKLAANHTLTFTRILGPNNGESNGDTVKILQMSFKNENQKQAWADAFRAARENSNPPVGTSQHHVHFSTFKEKSGDEWPPCCAVCHNYLKGMFFQGYKCDRCNRCFHKDCLAADKCAPSKCISQSSSFTSVSSLGSAIDPRRLISVHPGEQVATRCRHVVEGHLDFEKNEALEILQVHGSMMATLFSFFTLFSQSSLIFFSFAQGQHRSNSTAGLNGHHTGNVIIRKHSVALPDRPAPSIISPMEDYVNTEITGHEWFLDELSR</sequence>
<feature type="domain" description="Phorbol-ester/DAG-type" evidence="4">
    <location>
        <begin position="113"/>
        <end position="172"/>
    </location>
</feature>
<dbReference type="EMBL" id="BTRK01000001">
    <property type="protein sequence ID" value="GMR33849.1"/>
    <property type="molecule type" value="Genomic_DNA"/>
</dbReference>
<keyword evidence="3" id="KW-0862">Zinc</keyword>
<reference evidence="6" key="1">
    <citation type="submission" date="2022-10" db="EMBL/GenBank/DDBJ databases">
        <title>Genome assembly of Pristionchus species.</title>
        <authorList>
            <person name="Yoshida K."/>
            <person name="Sommer R.J."/>
        </authorList>
    </citation>
    <scope>NUCLEOTIDE SEQUENCE [LARGE SCALE GENOMIC DNA]</scope>
    <source>
        <strain evidence="6">RS5460</strain>
    </source>
</reference>
<dbReference type="GO" id="GO:0046872">
    <property type="term" value="F:metal ion binding"/>
    <property type="evidence" value="ECO:0007669"/>
    <property type="project" value="UniProtKB-KW"/>
</dbReference>
<evidence type="ECO:0000256" key="3">
    <source>
        <dbReference type="ARBA" id="ARBA00022833"/>
    </source>
</evidence>